<evidence type="ECO:0000313" key="2">
    <source>
        <dbReference type="EMBL" id="CAF4738174.1"/>
    </source>
</evidence>
<name>A0A821KK82_9BILA</name>
<sequence>GGRLTPSNISSTSTASNSTLPSSPSISFSNVESDPVYLGKV</sequence>
<comment type="caution">
    <text evidence="2">The sequence shown here is derived from an EMBL/GenBank/DDBJ whole genome shotgun (WGS) entry which is preliminary data.</text>
</comment>
<accession>A0A821KK82</accession>
<dbReference type="Proteomes" id="UP000663866">
    <property type="component" value="Unassembled WGS sequence"/>
</dbReference>
<gene>
    <name evidence="2" type="ORF">OVN521_LOCUS49711</name>
</gene>
<dbReference type="AlphaFoldDB" id="A0A821KK82"/>
<feature type="non-terminal residue" evidence="2">
    <location>
        <position position="1"/>
    </location>
</feature>
<proteinExistence type="predicted"/>
<protein>
    <submittedName>
        <fullName evidence="2">Uncharacterized protein</fullName>
    </submittedName>
</protein>
<feature type="compositionally biased region" description="Low complexity" evidence="1">
    <location>
        <begin position="1"/>
        <end position="30"/>
    </location>
</feature>
<feature type="region of interest" description="Disordered" evidence="1">
    <location>
        <begin position="1"/>
        <end position="41"/>
    </location>
</feature>
<evidence type="ECO:0000256" key="1">
    <source>
        <dbReference type="SAM" id="MobiDB-lite"/>
    </source>
</evidence>
<evidence type="ECO:0000313" key="3">
    <source>
        <dbReference type="Proteomes" id="UP000663866"/>
    </source>
</evidence>
<reference evidence="2" key="1">
    <citation type="submission" date="2021-02" db="EMBL/GenBank/DDBJ databases">
        <authorList>
            <person name="Nowell W R."/>
        </authorList>
    </citation>
    <scope>NUCLEOTIDE SEQUENCE</scope>
</reference>
<dbReference type="EMBL" id="CAJOBG010110370">
    <property type="protein sequence ID" value="CAF4738174.1"/>
    <property type="molecule type" value="Genomic_DNA"/>
</dbReference>
<organism evidence="2 3">
    <name type="scientific">Rotaria magnacalcarata</name>
    <dbReference type="NCBI Taxonomy" id="392030"/>
    <lineage>
        <taxon>Eukaryota</taxon>
        <taxon>Metazoa</taxon>
        <taxon>Spiralia</taxon>
        <taxon>Gnathifera</taxon>
        <taxon>Rotifera</taxon>
        <taxon>Eurotatoria</taxon>
        <taxon>Bdelloidea</taxon>
        <taxon>Philodinida</taxon>
        <taxon>Philodinidae</taxon>
        <taxon>Rotaria</taxon>
    </lineage>
</organism>
<keyword evidence="3" id="KW-1185">Reference proteome</keyword>